<accession>A0A182MSL3</accession>
<dbReference type="Proteomes" id="UP000075883">
    <property type="component" value="Unassembled WGS sequence"/>
</dbReference>
<dbReference type="AlphaFoldDB" id="A0A182MSL3"/>
<organism evidence="1 2">
    <name type="scientific">Anopheles culicifacies</name>
    <dbReference type="NCBI Taxonomy" id="139723"/>
    <lineage>
        <taxon>Eukaryota</taxon>
        <taxon>Metazoa</taxon>
        <taxon>Ecdysozoa</taxon>
        <taxon>Arthropoda</taxon>
        <taxon>Hexapoda</taxon>
        <taxon>Insecta</taxon>
        <taxon>Pterygota</taxon>
        <taxon>Neoptera</taxon>
        <taxon>Endopterygota</taxon>
        <taxon>Diptera</taxon>
        <taxon>Nematocera</taxon>
        <taxon>Culicoidea</taxon>
        <taxon>Culicidae</taxon>
        <taxon>Anophelinae</taxon>
        <taxon>Anopheles</taxon>
        <taxon>culicifacies species complex</taxon>
    </lineage>
</organism>
<dbReference type="Pfam" id="PF06477">
    <property type="entry name" value="DUF1091"/>
    <property type="match status" value="1"/>
</dbReference>
<proteinExistence type="predicted"/>
<dbReference type="InterPro" id="IPR010512">
    <property type="entry name" value="DUF1091"/>
</dbReference>
<reference evidence="1" key="2">
    <citation type="submission" date="2020-05" db="UniProtKB">
        <authorList>
            <consortium name="EnsemblMetazoa"/>
        </authorList>
    </citation>
    <scope>IDENTIFICATION</scope>
    <source>
        <strain evidence="1">A-37</strain>
    </source>
</reference>
<protein>
    <recommendedName>
        <fullName evidence="3">Sema domain-containing protein</fullName>
    </recommendedName>
</protein>
<evidence type="ECO:0008006" key="3">
    <source>
        <dbReference type="Google" id="ProtNLM"/>
    </source>
</evidence>
<name>A0A182MSL3_9DIPT</name>
<evidence type="ECO:0000313" key="2">
    <source>
        <dbReference type="Proteomes" id="UP000075883"/>
    </source>
</evidence>
<dbReference type="EnsemblMetazoa" id="ACUA025274-RA">
    <property type="protein sequence ID" value="ACUA025274-PA"/>
    <property type="gene ID" value="ACUA025274"/>
</dbReference>
<dbReference type="EMBL" id="AXCM01017760">
    <property type="status" value="NOT_ANNOTATED_CDS"/>
    <property type="molecule type" value="Genomic_DNA"/>
</dbReference>
<keyword evidence="2" id="KW-1185">Reference proteome</keyword>
<sequence>MEACFVHTPRKGPQVVTLILSALSVIRRVYIDFVVYSQYQHSRTYLFGTTIDYCEYIASTESYTNPVAKIVYAVAMQKFPHALLKCPASGVPLFMRKFDCIREPGSSWNVLECSLKNPRHSAQLLNIAVNIDQTIPKVYITTNVYVKQRQHLMFLYGTTFEYCEFLMHNDTRQTNPVAVLIYNYAKFNFPQLLKPCPVEGIYNVSDLRVDKNLIPPFVTPGAYFSTQRFHNKRNETFFAYEAEFSVAAPSIFNRTMTMFALK</sequence>
<dbReference type="VEuPathDB" id="VectorBase:ACUA025274"/>
<dbReference type="PANTHER" id="PTHR20898">
    <property type="entry name" value="DAEDALUS ON 3-RELATED-RELATED"/>
    <property type="match status" value="1"/>
</dbReference>
<evidence type="ECO:0000313" key="1">
    <source>
        <dbReference type="EnsemblMetazoa" id="ACUA025274-PA"/>
    </source>
</evidence>
<dbReference type="PANTHER" id="PTHR20898:SF0">
    <property type="entry name" value="DAEDALUS ON 3-RELATED"/>
    <property type="match status" value="1"/>
</dbReference>
<reference evidence="2" key="1">
    <citation type="submission" date="2013-09" db="EMBL/GenBank/DDBJ databases">
        <title>The Genome Sequence of Anopheles culicifacies species A.</title>
        <authorList>
            <consortium name="The Broad Institute Genomics Platform"/>
            <person name="Neafsey D.E."/>
            <person name="Besansky N."/>
            <person name="Howell P."/>
            <person name="Walton C."/>
            <person name="Young S.K."/>
            <person name="Zeng Q."/>
            <person name="Gargeya S."/>
            <person name="Fitzgerald M."/>
            <person name="Haas B."/>
            <person name="Abouelleil A."/>
            <person name="Allen A.W."/>
            <person name="Alvarado L."/>
            <person name="Arachchi H.M."/>
            <person name="Berlin A.M."/>
            <person name="Chapman S.B."/>
            <person name="Gainer-Dewar J."/>
            <person name="Goldberg J."/>
            <person name="Griggs A."/>
            <person name="Gujja S."/>
            <person name="Hansen M."/>
            <person name="Howarth C."/>
            <person name="Imamovic A."/>
            <person name="Ireland A."/>
            <person name="Larimer J."/>
            <person name="McCowan C."/>
            <person name="Murphy C."/>
            <person name="Pearson M."/>
            <person name="Poon T.W."/>
            <person name="Priest M."/>
            <person name="Roberts A."/>
            <person name="Saif S."/>
            <person name="Shea T."/>
            <person name="Sisk P."/>
            <person name="Sykes S."/>
            <person name="Wortman J."/>
            <person name="Nusbaum C."/>
            <person name="Birren B."/>
        </authorList>
    </citation>
    <scope>NUCLEOTIDE SEQUENCE [LARGE SCALE GENOMIC DNA]</scope>
    <source>
        <strain evidence="2">A-37</strain>
    </source>
</reference>